<evidence type="ECO:0000256" key="14">
    <source>
        <dbReference type="PIRSR" id="PIRSR028937-2"/>
    </source>
</evidence>
<dbReference type="InterPro" id="IPR036188">
    <property type="entry name" value="FAD/NAD-bd_sf"/>
</dbReference>
<comment type="function">
    <text evidence="2 12">Long-chain fatty alcohol oxidase involved in the omega-oxidation pathway of lipid degradation.</text>
</comment>
<dbReference type="PANTHER" id="PTHR46056">
    <property type="entry name" value="LONG-CHAIN-ALCOHOL OXIDASE"/>
    <property type="match status" value="1"/>
</dbReference>
<comment type="catalytic activity">
    <reaction evidence="1 12">
        <text>a long-chain primary fatty alcohol + O2 = a long-chain fatty aldehyde + H2O2</text>
        <dbReference type="Rhea" id="RHEA:22756"/>
        <dbReference type="ChEBI" id="CHEBI:15379"/>
        <dbReference type="ChEBI" id="CHEBI:16240"/>
        <dbReference type="ChEBI" id="CHEBI:17176"/>
        <dbReference type="ChEBI" id="CHEBI:77396"/>
        <dbReference type="EC" id="1.1.3.20"/>
    </reaction>
</comment>
<evidence type="ECO:0000256" key="4">
    <source>
        <dbReference type="ARBA" id="ARBA00010790"/>
    </source>
</evidence>
<dbReference type="GO" id="GO:0016020">
    <property type="term" value="C:membrane"/>
    <property type="evidence" value="ECO:0007669"/>
    <property type="project" value="UniProtKB-SubCell"/>
</dbReference>
<evidence type="ECO:0000256" key="11">
    <source>
        <dbReference type="ARBA" id="ARBA00023136"/>
    </source>
</evidence>
<evidence type="ECO:0000256" key="15">
    <source>
        <dbReference type="SAM" id="MobiDB-lite"/>
    </source>
</evidence>
<dbReference type="PANTHER" id="PTHR46056:SF21">
    <property type="entry name" value="LONG-CHAIN-ALCOHOL OXIDASE"/>
    <property type="match status" value="1"/>
</dbReference>
<comment type="caution">
    <text evidence="19">The sequence shown here is derived from an EMBL/GenBank/DDBJ whole genome shotgun (WGS) entry which is preliminary data.</text>
</comment>
<dbReference type="PIRSF" id="PIRSF028937">
    <property type="entry name" value="Lg_Ch_AO"/>
    <property type="match status" value="1"/>
</dbReference>
<keyword evidence="8 14" id="KW-0274">FAD</keyword>
<feature type="domain" description="FAD-dependent oxidoreductase 2 FAD-binding" evidence="17">
    <location>
        <begin position="255"/>
        <end position="288"/>
    </location>
</feature>
<dbReference type="InterPro" id="IPR007867">
    <property type="entry name" value="GMC_OxRtase_C"/>
</dbReference>
<evidence type="ECO:0000259" key="16">
    <source>
        <dbReference type="Pfam" id="PF00732"/>
    </source>
</evidence>
<dbReference type="InterPro" id="IPR003953">
    <property type="entry name" value="FAD-dep_OxRdtase_2_FAD-bd"/>
</dbReference>
<feature type="region of interest" description="Disordered" evidence="15">
    <location>
        <begin position="189"/>
        <end position="210"/>
    </location>
</feature>
<comment type="subcellular location">
    <subcellularLocation>
        <location evidence="3 12">Membrane</location>
    </subcellularLocation>
</comment>
<evidence type="ECO:0000256" key="2">
    <source>
        <dbReference type="ARBA" id="ARBA00003842"/>
    </source>
</evidence>
<evidence type="ECO:0000256" key="1">
    <source>
        <dbReference type="ARBA" id="ARBA00000920"/>
    </source>
</evidence>
<evidence type="ECO:0000256" key="13">
    <source>
        <dbReference type="PIRSR" id="PIRSR028937-1"/>
    </source>
</evidence>
<evidence type="ECO:0000256" key="12">
    <source>
        <dbReference type="PIRNR" id="PIRNR028937"/>
    </source>
</evidence>
<evidence type="ECO:0000256" key="3">
    <source>
        <dbReference type="ARBA" id="ARBA00004370"/>
    </source>
</evidence>
<evidence type="ECO:0000256" key="9">
    <source>
        <dbReference type="ARBA" id="ARBA00022989"/>
    </source>
</evidence>
<evidence type="ECO:0000313" key="19">
    <source>
        <dbReference type="EMBL" id="RAL42198.1"/>
    </source>
</evidence>
<keyword evidence="9" id="KW-1133">Transmembrane helix</keyword>
<name>A0A328DCG3_9ASTE</name>
<evidence type="ECO:0000256" key="6">
    <source>
        <dbReference type="ARBA" id="ARBA00022630"/>
    </source>
</evidence>
<keyword evidence="20" id="KW-1185">Reference proteome</keyword>
<dbReference type="GO" id="GO:0046577">
    <property type="term" value="F:long-chain-alcohol oxidase activity"/>
    <property type="evidence" value="ECO:0007669"/>
    <property type="project" value="UniProtKB-EC"/>
</dbReference>
<evidence type="ECO:0000256" key="7">
    <source>
        <dbReference type="ARBA" id="ARBA00022692"/>
    </source>
</evidence>
<feature type="compositionally biased region" description="Basic and acidic residues" evidence="15">
    <location>
        <begin position="196"/>
        <end position="210"/>
    </location>
</feature>
<feature type="domain" description="Glucose-methanol-choline oxidoreductase N-terminal" evidence="16">
    <location>
        <begin position="303"/>
        <end position="518"/>
    </location>
</feature>
<dbReference type="GO" id="GO:0050660">
    <property type="term" value="F:flavin adenine dinucleotide binding"/>
    <property type="evidence" value="ECO:0007669"/>
    <property type="project" value="InterPro"/>
</dbReference>
<keyword evidence="6" id="KW-0285">Flavoprotein</keyword>
<keyword evidence="11 12" id="KW-0472">Membrane</keyword>
<evidence type="ECO:0000259" key="18">
    <source>
        <dbReference type="Pfam" id="PF05199"/>
    </source>
</evidence>
<feature type="binding site" evidence="14">
    <location>
        <begin position="254"/>
        <end position="269"/>
    </location>
    <ligand>
        <name>FAD</name>
        <dbReference type="ChEBI" id="CHEBI:57692"/>
    </ligand>
</feature>
<dbReference type="Pfam" id="PF00890">
    <property type="entry name" value="FAD_binding_2"/>
    <property type="match status" value="1"/>
</dbReference>
<dbReference type="Gene3D" id="3.50.50.60">
    <property type="entry name" value="FAD/NAD(P)-binding domain"/>
    <property type="match status" value="2"/>
</dbReference>
<sequence>MTAEREKGHVLLRGGGRRKKYSHGLSSSQKQVLAAMAEALIPPQPHHHADGDDDGDADPNKSLSSYYASSASHPPFPDEAAELVVRRFLSLGVLIFKLVLAILSTRLGTLLLCGSACLDTRWPFIHKFPELPLNRREALLQKWSRTALFMPLRTAFMLVKIACCYVFFSWTNENSYNPHWEAIGYHPHANEEEEKEGEKEGEALSKQQDMERPLDKGLIETAKENEKTGLKESLIKKGIYATEGQNPDTLTVRCDVVIVGSGCGGGVAAAILSKAGLKVVVLEKGQYFVPEDYSGIEEPSIGELYESGGMLTTTDGKIMVLAGRTVGGGSAINWAAAIRTPDYVLEDWSLAQKIPLFGSSEYQSAMDVVCERMGVTQVCCKEGLQNQALRRGCEKLGLKVDYVPRNSSEKHYCGSCGYGCRTGDKKGVDATWLVDAVDNGAVILTGCRAERFMLEDMEGKKQKKCVGVIAATGGGRQKLTILARATVSACGSLSTPPLLISSGLRNKNIGSHLHLHPVLFAWGYFPESTSEMEGKCHEGGIITSIHKVVSKEEGKKEPQAIIEAAAVGPSAFAALFPWTKGAEVKERMRKYSRTVSLFSLVRDVGSGQVKKGRQIKYTLAQQDKDNIAAGLKEALRILVAAGAAEVGTFRSDGQRMSCGSGGDKPEELERFLDGVYTAGGVMEVGDKNWTLYSSAHQMGSCRMGANEEDGAVDGNGECWEAKGLYVCDGSVLPSAVGVNPMITILSTAYCISNRIAKSFGVRGAG</sequence>
<dbReference type="EMBL" id="NQVE01000175">
    <property type="protein sequence ID" value="RAL42198.1"/>
    <property type="molecule type" value="Genomic_DNA"/>
</dbReference>
<dbReference type="Pfam" id="PF05199">
    <property type="entry name" value="GMC_oxred_C"/>
    <property type="match status" value="1"/>
</dbReference>
<accession>A0A328DCG3</accession>
<dbReference type="EC" id="1.1.3.20" evidence="5 12"/>
<protein>
    <recommendedName>
        <fullName evidence="5 12">Long-chain-alcohol oxidase</fullName>
        <ecNumber evidence="5 12">1.1.3.20</ecNumber>
    </recommendedName>
</protein>
<keyword evidence="7" id="KW-0812">Transmembrane</keyword>
<feature type="domain" description="Glucose-methanol-choline oxidoreductase C-terminal" evidence="18">
    <location>
        <begin position="615"/>
        <end position="748"/>
    </location>
</feature>
<proteinExistence type="inferred from homology"/>
<dbReference type="SUPFAM" id="SSF51905">
    <property type="entry name" value="FAD/NAD(P)-binding domain"/>
    <property type="match status" value="1"/>
</dbReference>
<comment type="similarity">
    <text evidence="4 12">Belongs to the GMC oxidoreductase family.</text>
</comment>
<reference evidence="19 20" key="1">
    <citation type="submission" date="2018-06" db="EMBL/GenBank/DDBJ databases">
        <title>The Genome of Cuscuta australis (Dodder) Provides Insight into the Evolution of Plant Parasitism.</title>
        <authorList>
            <person name="Liu H."/>
        </authorList>
    </citation>
    <scope>NUCLEOTIDE SEQUENCE [LARGE SCALE GENOMIC DNA]</scope>
    <source>
        <strain evidence="20">cv. Yunnan</strain>
        <tissue evidence="19">Vines</tissue>
    </source>
</reference>
<feature type="active site" description="Proton acceptor" evidence="13">
    <location>
        <position position="696"/>
    </location>
</feature>
<evidence type="ECO:0000256" key="5">
    <source>
        <dbReference type="ARBA" id="ARBA00013125"/>
    </source>
</evidence>
<dbReference type="Pfam" id="PF00732">
    <property type="entry name" value="GMC_oxred_N"/>
    <property type="match status" value="1"/>
</dbReference>
<dbReference type="InterPro" id="IPR012400">
    <property type="entry name" value="Long_Oxdase"/>
</dbReference>
<dbReference type="Proteomes" id="UP000249390">
    <property type="component" value="Unassembled WGS sequence"/>
</dbReference>
<evidence type="ECO:0000256" key="10">
    <source>
        <dbReference type="ARBA" id="ARBA00023002"/>
    </source>
</evidence>
<evidence type="ECO:0000259" key="17">
    <source>
        <dbReference type="Pfam" id="PF00890"/>
    </source>
</evidence>
<feature type="region of interest" description="Disordered" evidence="15">
    <location>
        <begin position="1"/>
        <end position="28"/>
    </location>
</feature>
<evidence type="ECO:0000256" key="8">
    <source>
        <dbReference type="ARBA" id="ARBA00022827"/>
    </source>
</evidence>
<dbReference type="InterPro" id="IPR000172">
    <property type="entry name" value="GMC_OxRdtase_N"/>
</dbReference>
<evidence type="ECO:0000313" key="20">
    <source>
        <dbReference type="Proteomes" id="UP000249390"/>
    </source>
</evidence>
<organism evidence="19 20">
    <name type="scientific">Cuscuta australis</name>
    <dbReference type="NCBI Taxonomy" id="267555"/>
    <lineage>
        <taxon>Eukaryota</taxon>
        <taxon>Viridiplantae</taxon>
        <taxon>Streptophyta</taxon>
        <taxon>Embryophyta</taxon>
        <taxon>Tracheophyta</taxon>
        <taxon>Spermatophyta</taxon>
        <taxon>Magnoliopsida</taxon>
        <taxon>eudicotyledons</taxon>
        <taxon>Gunneridae</taxon>
        <taxon>Pentapetalae</taxon>
        <taxon>asterids</taxon>
        <taxon>lamiids</taxon>
        <taxon>Solanales</taxon>
        <taxon>Convolvulaceae</taxon>
        <taxon>Cuscuteae</taxon>
        <taxon>Cuscuta</taxon>
        <taxon>Cuscuta subgen. Grammica</taxon>
        <taxon>Cuscuta sect. Cleistogrammica</taxon>
    </lineage>
</organism>
<gene>
    <name evidence="19" type="ORF">DM860_011981</name>
</gene>
<keyword evidence="10 12" id="KW-0560">Oxidoreductase</keyword>
<dbReference type="AlphaFoldDB" id="A0A328DCG3"/>